<reference evidence="4 5" key="1">
    <citation type="submission" date="2020-04" db="EMBL/GenBank/DDBJ databases">
        <authorList>
            <person name="Klaysubun C."/>
            <person name="Duangmal K."/>
            <person name="Lipun K."/>
        </authorList>
    </citation>
    <scope>NUCLEOTIDE SEQUENCE [LARGE SCALE GENOMIC DNA]</scope>
    <source>
        <strain evidence="4 5">K10HN5</strain>
    </source>
</reference>
<evidence type="ECO:0000313" key="5">
    <source>
        <dbReference type="Proteomes" id="UP000820669"/>
    </source>
</evidence>
<dbReference type="InterPro" id="IPR006016">
    <property type="entry name" value="UspA"/>
</dbReference>
<gene>
    <name evidence="4" type="ORF">HF526_18625</name>
</gene>
<feature type="domain" description="UspA" evidence="3">
    <location>
        <begin position="148"/>
        <end position="282"/>
    </location>
</feature>
<dbReference type="Pfam" id="PF00582">
    <property type="entry name" value="Usp"/>
    <property type="match status" value="2"/>
</dbReference>
<organism evidence="4 5">
    <name type="scientific">Pseudonocardia acidicola</name>
    <dbReference type="NCBI Taxonomy" id="2724939"/>
    <lineage>
        <taxon>Bacteria</taxon>
        <taxon>Bacillati</taxon>
        <taxon>Actinomycetota</taxon>
        <taxon>Actinomycetes</taxon>
        <taxon>Pseudonocardiales</taxon>
        <taxon>Pseudonocardiaceae</taxon>
        <taxon>Pseudonocardia</taxon>
    </lineage>
</organism>
<dbReference type="PANTHER" id="PTHR46553:SF3">
    <property type="entry name" value="ADENINE NUCLEOTIDE ALPHA HYDROLASES-LIKE SUPERFAMILY PROTEIN"/>
    <property type="match status" value="1"/>
</dbReference>
<dbReference type="Gene3D" id="3.40.50.620">
    <property type="entry name" value="HUPs"/>
    <property type="match status" value="2"/>
</dbReference>
<evidence type="ECO:0000313" key="4">
    <source>
        <dbReference type="EMBL" id="NMH99310.1"/>
    </source>
</evidence>
<feature type="domain" description="UspA" evidence="3">
    <location>
        <begin position="13"/>
        <end position="138"/>
    </location>
</feature>
<comment type="similarity">
    <text evidence="1">Belongs to the universal stress protein A family.</text>
</comment>
<evidence type="ECO:0000259" key="3">
    <source>
        <dbReference type="Pfam" id="PF00582"/>
    </source>
</evidence>
<protein>
    <submittedName>
        <fullName evidence="4">Universal stress protein</fullName>
    </submittedName>
</protein>
<dbReference type="InterPro" id="IPR006015">
    <property type="entry name" value="Universal_stress_UspA"/>
</dbReference>
<dbReference type="PANTHER" id="PTHR46553">
    <property type="entry name" value="ADENINE NUCLEOTIDE ALPHA HYDROLASES-LIKE SUPERFAMILY PROTEIN"/>
    <property type="match status" value="1"/>
</dbReference>
<proteinExistence type="inferred from homology"/>
<dbReference type="Proteomes" id="UP000820669">
    <property type="component" value="Unassembled WGS sequence"/>
</dbReference>
<dbReference type="PRINTS" id="PR01438">
    <property type="entry name" value="UNVRSLSTRESS"/>
</dbReference>
<dbReference type="InterPro" id="IPR014729">
    <property type="entry name" value="Rossmann-like_a/b/a_fold"/>
</dbReference>
<dbReference type="SUPFAM" id="SSF52402">
    <property type="entry name" value="Adenine nucleotide alpha hydrolases-like"/>
    <property type="match status" value="2"/>
</dbReference>
<name>A0ABX1SCM1_9PSEU</name>
<accession>A0ABX1SCM1</accession>
<comment type="caution">
    <text evidence="4">The sequence shown here is derived from an EMBL/GenBank/DDBJ whole genome shotgun (WGS) entry which is preliminary data.</text>
</comment>
<evidence type="ECO:0000256" key="1">
    <source>
        <dbReference type="ARBA" id="ARBA00008791"/>
    </source>
</evidence>
<feature type="compositionally biased region" description="Basic and acidic residues" evidence="2">
    <location>
        <begin position="313"/>
        <end position="322"/>
    </location>
</feature>
<evidence type="ECO:0000256" key="2">
    <source>
        <dbReference type="SAM" id="MobiDB-lite"/>
    </source>
</evidence>
<feature type="region of interest" description="Disordered" evidence="2">
    <location>
        <begin position="300"/>
        <end position="322"/>
    </location>
</feature>
<dbReference type="EMBL" id="JAAXLA010000034">
    <property type="protein sequence ID" value="NMH99310.1"/>
    <property type="molecule type" value="Genomic_DNA"/>
</dbReference>
<sequence>MNEQHGGHDSSGVVVGVDGTDIALRAVSWATAEAHSRGLPLRIVHAAPYAAEPAGPGRRRAATILARAYTVAHRREPDVPVRTERTDDPAVRALLDESGRARLLVLGMGGGQRLEEALAGSTALAVSGHADCPVVVVRGHHRSRASRRPVLIGLDDPHSEAAVLTVAFDDARRRGTGLTVLHARHGAGPLRDHLLGHDEEAHAEAVRRLNAALRPWRARYPDVPVELRVIRGQPTDHLLEAAAGARLLVVGTRGRGAPVRALFGSTSREVMRRSPCPVEVVRPGITITEDGDRPMAAAEHRTLTPGGPPQWLEHPHDLGELW</sequence>
<dbReference type="RefSeq" id="WP_169382794.1">
    <property type="nucleotide sequence ID" value="NZ_JAAXLA010000034.1"/>
</dbReference>
<keyword evidence="5" id="KW-1185">Reference proteome</keyword>